<evidence type="ECO:0000256" key="1">
    <source>
        <dbReference type="SAM" id="SignalP"/>
    </source>
</evidence>
<protein>
    <submittedName>
        <fullName evidence="2">Twin-arginine translocation pathway signal protein</fullName>
    </submittedName>
</protein>
<dbReference type="Gene3D" id="3.40.109.10">
    <property type="entry name" value="NADH Oxidase"/>
    <property type="match status" value="1"/>
</dbReference>
<dbReference type="GO" id="GO:0016491">
    <property type="term" value="F:oxidoreductase activity"/>
    <property type="evidence" value="ECO:0007669"/>
    <property type="project" value="InterPro"/>
</dbReference>
<dbReference type="EMBL" id="CP027668">
    <property type="protein sequence ID" value="AVO44252.1"/>
    <property type="molecule type" value="Genomic_DNA"/>
</dbReference>
<dbReference type="SUPFAM" id="SSF55469">
    <property type="entry name" value="FMN-dependent nitroreductase-like"/>
    <property type="match status" value="1"/>
</dbReference>
<dbReference type="OrthoDB" id="8156917at2"/>
<feature type="chain" id="PRO_5015622455" evidence="1">
    <location>
        <begin position="24"/>
        <end position="382"/>
    </location>
</feature>
<dbReference type="Proteomes" id="UP000237889">
    <property type="component" value="Chromosome"/>
</dbReference>
<feature type="signal peptide" evidence="1">
    <location>
        <begin position="1"/>
        <end position="23"/>
    </location>
</feature>
<gene>
    <name evidence="2" type="ORF">C6569_03750</name>
</gene>
<keyword evidence="1" id="KW-0732">Signal</keyword>
<accession>A0A2S0N7X4</accession>
<dbReference type="InterPro" id="IPR000415">
    <property type="entry name" value="Nitroreductase-like"/>
</dbReference>
<evidence type="ECO:0000313" key="3">
    <source>
        <dbReference type="Proteomes" id="UP000237889"/>
    </source>
</evidence>
<reference evidence="2 3" key="1">
    <citation type="submission" date="2018-03" db="EMBL/GenBank/DDBJ databases">
        <title>Genome sequencing of Phreatobacter sp.</title>
        <authorList>
            <person name="Kim S.-J."/>
            <person name="Heo J."/>
            <person name="Kwon S.-W."/>
        </authorList>
    </citation>
    <scope>NUCLEOTIDE SEQUENCE [LARGE SCALE GENOMIC DNA]</scope>
    <source>
        <strain evidence="2 3">S-12</strain>
    </source>
</reference>
<organism evidence="2 3">
    <name type="scientific">Phreatobacter cathodiphilus</name>
    <dbReference type="NCBI Taxonomy" id="1868589"/>
    <lineage>
        <taxon>Bacteria</taxon>
        <taxon>Pseudomonadati</taxon>
        <taxon>Pseudomonadota</taxon>
        <taxon>Alphaproteobacteria</taxon>
        <taxon>Hyphomicrobiales</taxon>
        <taxon>Phreatobacteraceae</taxon>
        <taxon>Phreatobacter</taxon>
    </lineage>
</organism>
<evidence type="ECO:0000313" key="2">
    <source>
        <dbReference type="EMBL" id="AVO44252.1"/>
    </source>
</evidence>
<dbReference type="AlphaFoldDB" id="A0A2S0N7X4"/>
<proteinExistence type="predicted"/>
<name>A0A2S0N7X4_9HYPH</name>
<dbReference type="KEGG" id="phr:C6569_03750"/>
<dbReference type="RefSeq" id="WP_106747582.1">
    <property type="nucleotide sequence ID" value="NZ_CP027668.1"/>
</dbReference>
<dbReference type="NCBIfam" id="NF047509">
    <property type="entry name" value="Rv3131_FMN_oxido"/>
    <property type="match status" value="1"/>
</dbReference>
<keyword evidence="3" id="KW-1185">Reference proteome</keyword>
<sequence length="382" mass="40815">MNRRLFLLSSGATGLVAATGATAFALTRTPTAALLPWSQAGGSRSDPRRFVVEHAILAPNPHNRQPWIVELTGPTTMTLFCDLDRRLPETDPLDRQIVIGLACFCELAAIAATATGHRLEVVPFPEGEPQPRLDQRPVAHLTLIRDAGVAVDPLFAHVMARRSTKRPYDMARPVPAAAAAALAALSAPGLAVAALTDAGMTAEVRALTWRAWEVEAATPRTHQESVDLMRIGRREIEANPDGISLGGPFLEGLSLLGRLSRVQLADPASAATLQGRDMYRAMLAATPAYVTVTAEDGSRAGAFAAGRAYLRANLTAASLGLSMQPVSQALQEFTEMDGLRAELDRMLGTGSPKRLHMLARLGYGPDVPQTPRWSAASRIRTA</sequence>